<dbReference type="Pfam" id="PF24324">
    <property type="entry name" value="MYND_ZMYND11_ZMYD8"/>
    <property type="match status" value="1"/>
</dbReference>
<dbReference type="Gene3D" id="6.10.140.2220">
    <property type="match status" value="1"/>
</dbReference>
<dbReference type="InterPro" id="IPR057054">
    <property type="entry name" value="ZMYND11_CC"/>
</dbReference>
<dbReference type="SUPFAM" id="SSF144232">
    <property type="entry name" value="HIT/MYND zinc finger-like"/>
    <property type="match status" value="1"/>
</dbReference>
<dbReference type="Gene3D" id="2.30.30.140">
    <property type="match status" value="1"/>
</dbReference>
<keyword evidence="3" id="KW-0862">Zinc</keyword>
<organism evidence="10 11">
    <name type="scientific">Limulus polyphemus</name>
    <name type="common">Atlantic horseshoe crab</name>
    <dbReference type="NCBI Taxonomy" id="6850"/>
    <lineage>
        <taxon>Eukaryota</taxon>
        <taxon>Metazoa</taxon>
        <taxon>Ecdysozoa</taxon>
        <taxon>Arthropoda</taxon>
        <taxon>Chelicerata</taxon>
        <taxon>Merostomata</taxon>
        <taxon>Xiphosura</taxon>
        <taxon>Limulidae</taxon>
        <taxon>Limulus</taxon>
    </lineage>
</organism>
<reference evidence="11 12" key="1">
    <citation type="submission" date="2025-05" db="UniProtKB">
        <authorList>
            <consortium name="RefSeq"/>
        </authorList>
    </citation>
    <scope>IDENTIFICATION</scope>
    <source>
        <tissue evidence="11 12">Muscle</tissue>
    </source>
</reference>
<dbReference type="SUPFAM" id="SSF63748">
    <property type="entry name" value="Tudor/PWWP/MBT"/>
    <property type="match status" value="1"/>
</dbReference>
<name>A0ABM1T3G8_LIMPO</name>
<dbReference type="InterPro" id="IPR057053">
    <property type="entry name" value="MYND_ZMYND11_ZMYD8"/>
</dbReference>
<evidence type="ECO:0000256" key="3">
    <source>
        <dbReference type="ARBA" id="ARBA00022833"/>
    </source>
</evidence>
<dbReference type="Gene3D" id="1.20.920.10">
    <property type="entry name" value="Bromodomain-like"/>
    <property type="match status" value="1"/>
</dbReference>
<feature type="domain" description="MYND-type" evidence="9">
    <location>
        <begin position="379"/>
        <end position="413"/>
    </location>
</feature>
<dbReference type="PANTHER" id="PTHR46379:SF1">
    <property type="entry name" value="ZINC FINGER MYND DOMAIN-CONTAINING PROTEIN 11"/>
    <property type="match status" value="1"/>
</dbReference>
<dbReference type="PROSITE" id="PS50014">
    <property type="entry name" value="BROMODOMAIN_2"/>
    <property type="match status" value="1"/>
</dbReference>
<dbReference type="InterPro" id="IPR047268">
    <property type="entry name" value="PWWP_BS69"/>
</dbReference>
<dbReference type="CDD" id="cd20159">
    <property type="entry name" value="PWWP_BS69"/>
    <property type="match status" value="1"/>
</dbReference>
<evidence type="ECO:0000259" key="9">
    <source>
        <dbReference type="PROSITE" id="PS50865"/>
    </source>
</evidence>
<evidence type="ECO:0000256" key="5">
    <source>
        <dbReference type="PROSITE-ProRule" id="PRU00035"/>
    </source>
</evidence>
<dbReference type="PROSITE" id="PS50812">
    <property type="entry name" value="PWWP"/>
    <property type="match status" value="1"/>
</dbReference>
<sequence length="425" mass="50572">MKKKYLNVILSYACRSLKEKAREIHSLPCSPDDSWIYRSLVYQKIDLNTMEEKITMKLYKNLAEFYCDVLSVVHNVIVMYGGESSLASLARQILEDCAYDMKEIRQCHRCYKISNEKQHKFWFCEPCDPPHELVWAKQKKFAFWPAKVIQKHDNYYDVRFFGGLHQRAVVSEACVKPIATSLYQLRIKKTSTFKKALKELYYHQRLLHLKKRKSKCSSPSVSKLDIRTKLSTENVMELKPTIEEELLVPQKLPSPVVHQLPQCSSSSSRNNKERQVTKGHCDCSVKYNEILKEFQRRIEEEYKVKEKRALKALADKMTKDFEEEKKNIIATALDQFHQEVEHSRFQLEHQLLYQHQQELQNLLDFHQQELLDVKRKQWCTICQIEAKYQCCWNTYYCSVECQYKHWEEHKWTCQKNASTDHKTDC</sequence>
<dbReference type="PANTHER" id="PTHR46379">
    <property type="entry name" value="ZINC FINGER MYND DOMAIN-CONTAINING"/>
    <property type="match status" value="1"/>
</dbReference>
<keyword evidence="1" id="KW-0479">Metal-binding</keyword>
<evidence type="ECO:0000259" key="8">
    <source>
        <dbReference type="PROSITE" id="PS50812"/>
    </source>
</evidence>
<dbReference type="InterPro" id="IPR001487">
    <property type="entry name" value="Bromodomain"/>
</dbReference>
<protein>
    <submittedName>
        <fullName evidence="11 12">Zinc finger MYND domain-containing protein 11-like isoform X1</fullName>
    </submittedName>
</protein>
<feature type="domain" description="PWWP" evidence="8">
    <location>
        <begin position="130"/>
        <end position="181"/>
    </location>
</feature>
<evidence type="ECO:0000313" key="10">
    <source>
        <dbReference type="Proteomes" id="UP000694941"/>
    </source>
</evidence>
<dbReference type="Pfam" id="PF00439">
    <property type="entry name" value="Bromodomain"/>
    <property type="match status" value="1"/>
</dbReference>
<dbReference type="InterPro" id="IPR000313">
    <property type="entry name" value="PWWP_dom"/>
</dbReference>
<dbReference type="Pfam" id="PF23461">
    <property type="entry name" value="ZMYND11_CC"/>
    <property type="match status" value="1"/>
</dbReference>
<keyword evidence="4 5" id="KW-0103">Bromodomain</keyword>
<keyword evidence="10" id="KW-1185">Reference proteome</keyword>
<keyword evidence="2 6" id="KW-0863">Zinc-finger</keyword>
<gene>
    <name evidence="11 12" type="primary">LOC106466658</name>
</gene>
<dbReference type="RefSeq" id="XP_022250425.1">
    <property type="nucleotide sequence ID" value="XM_022394717.1"/>
</dbReference>
<dbReference type="Pfam" id="PF00855">
    <property type="entry name" value="PWWP"/>
    <property type="match status" value="1"/>
</dbReference>
<evidence type="ECO:0000256" key="6">
    <source>
        <dbReference type="PROSITE-ProRule" id="PRU00134"/>
    </source>
</evidence>
<dbReference type="Proteomes" id="UP000694941">
    <property type="component" value="Unplaced"/>
</dbReference>
<dbReference type="SMART" id="SM00297">
    <property type="entry name" value="BROMO"/>
    <property type="match status" value="1"/>
</dbReference>
<evidence type="ECO:0000313" key="11">
    <source>
        <dbReference type="RefSeq" id="XP_022250424.1"/>
    </source>
</evidence>
<dbReference type="PROSITE" id="PS01360">
    <property type="entry name" value="ZF_MYND_1"/>
    <property type="match status" value="1"/>
</dbReference>
<dbReference type="InterPro" id="IPR047269">
    <property type="entry name" value="ZMY11"/>
</dbReference>
<evidence type="ECO:0000256" key="4">
    <source>
        <dbReference type="ARBA" id="ARBA00023117"/>
    </source>
</evidence>
<feature type="domain" description="Bromo" evidence="7">
    <location>
        <begin position="37"/>
        <end position="87"/>
    </location>
</feature>
<accession>A0ABM1T3G8</accession>
<proteinExistence type="predicted"/>
<evidence type="ECO:0000313" key="12">
    <source>
        <dbReference type="RefSeq" id="XP_022250425.1"/>
    </source>
</evidence>
<evidence type="ECO:0000256" key="1">
    <source>
        <dbReference type="ARBA" id="ARBA00022723"/>
    </source>
</evidence>
<evidence type="ECO:0000256" key="2">
    <source>
        <dbReference type="ARBA" id="ARBA00022771"/>
    </source>
</evidence>
<dbReference type="InterPro" id="IPR002893">
    <property type="entry name" value="Znf_MYND"/>
</dbReference>
<dbReference type="PROSITE" id="PS50865">
    <property type="entry name" value="ZF_MYND_2"/>
    <property type="match status" value="1"/>
</dbReference>
<dbReference type="GeneID" id="106466658"/>
<dbReference type="RefSeq" id="XP_022250424.1">
    <property type="nucleotide sequence ID" value="XM_022394716.1"/>
</dbReference>
<evidence type="ECO:0000259" key="7">
    <source>
        <dbReference type="PROSITE" id="PS50014"/>
    </source>
</evidence>
<dbReference type="InterPro" id="IPR036427">
    <property type="entry name" value="Bromodomain-like_sf"/>
</dbReference>
<dbReference type="SUPFAM" id="SSF47370">
    <property type="entry name" value="Bromodomain"/>
    <property type="match status" value="1"/>
</dbReference>
<dbReference type="SMART" id="SM00293">
    <property type="entry name" value="PWWP"/>
    <property type="match status" value="1"/>
</dbReference>